<dbReference type="EMBL" id="JYNZ01000004">
    <property type="protein sequence ID" value="KXK26213.1"/>
    <property type="molecule type" value="Genomic_DNA"/>
</dbReference>
<dbReference type="GO" id="GO:0070063">
    <property type="term" value="F:RNA polymerase binding"/>
    <property type="evidence" value="ECO:0007669"/>
    <property type="project" value="InterPro"/>
</dbReference>
<keyword evidence="2" id="KW-0251">Elongation factor</keyword>
<dbReference type="InterPro" id="IPR001437">
    <property type="entry name" value="Tscrpt_elong_fac_GreA/B_C"/>
</dbReference>
<dbReference type="PANTHER" id="PTHR30437:SF4">
    <property type="entry name" value="TRANSCRIPTION ELONGATION FACTOR GREA"/>
    <property type="match status" value="1"/>
</dbReference>
<evidence type="ECO:0000313" key="3">
    <source>
        <dbReference type="Proteomes" id="UP000070457"/>
    </source>
</evidence>
<gene>
    <name evidence="2" type="primary">greA_3</name>
    <name evidence="2" type="ORF">TR69_WS6001001208</name>
</gene>
<dbReference type="GO" id="GO:0003677">
    <property type="term" value="F:DNA binding"/>
    <property type="evidence" value="ECO:0007669"/>
    <property type="project" value="InterPro"/>
</dbReference>
<dbReference type="STRING" id="1617426.TR69_WS6001001208"/>
<dbReference type="GO" id="GO:0032784">
    <property type="term" value="P:regulation of DNA-templated transcription elongation"/>
    <property type="evidence" value="ECO:0007669"/>
    <property type="project" value="InterPro"/>
</dbReference>
<dbReference type="Gene3D" id="3.10.50.30">
    <property type="entry name" value="Transcription elongation factor, GreA/GreB, C-terminal domain"/>
    <property type="match status" value="1"/>
</dbReference>
<protein>
    <submittedName>
        <fullName evidence="2">Transcription elongation factor GreA</fullName>
    </submittedName>
</protein>
<dbReference type="AlphaFoldDB" id="A0A136LX41"/>
<dbReference type="PANTHER" id="PTHR30437">
    <property type="entry name" value="TRANSCRIPTION ELONGATION FACTOR GREA"/>
    <property type="match status" value="1"/>
</dbReference>
<proteinExistence type="predicted"/>
<dbReference type="SUPFAM" id="SSF54534">
    <property type="entry name" value="FKBP-like"/>
    <property type="match status" value="1"/>
</dbReference>
<keyword evidence="2" id="KW-0648">Protein biosynthesis</keyword>
<dbReference type="GO" id="GO:0006354">
    <property type="term" value="P:DNA-templated transcription elongation"/>
    <property type="evidence" value="ECO:0007669"/>
    <property type="project" value="TreeGrafter"/>
</dbReference>
<dbReference type="InterPro" id="IPR023459">
    <property type="entry name" value="Tscrpt_elong_fac_GreA/B_fam"/>
</dbReference>
<feature type="domain" description="Transcription elongation factor GreA/GreB C-terminal" evidence="1">
    <location>
        <begin position="14"/>
        <end position="85"/>
    </location>
</feature>
<comment type="caution">
    <text evidence="2">The sequence shown here is derived from an EMBL/GenBank/DDBJ whole genome shotgun (WGS) entry which is preliminary data.</text>
</comment>
<dbReference type="GO" id="GO:0003746">
    <property type="term" value="F:translation elongation factor activity"/>
    <property type="evidence" value="ECO:0007669"/>
    <property type="project" value="UniProtKB-KW"/>
</dbReference>
<name>A0A136LX41_9BACT</name>
<evidence type="ECO:0000259" key="1">
    <source>
        <dbReference type="Pfam" id="PF01272"/>
    </source>
</evidence>
<evidence type="ECO:0000313" key="2">
    <source>
        <dbReference type="EMBL" id="KXK26213.1"/>
    </source>
</evidence>
<dbReference type="Pfam" id="PF01272">
    <property type="entry name" value="GreA_GreB"/>
    <property type="match status" value="1"/>
</dbReference>
<accession>A0A136LX41</accession>
<dbReference type="InterPro" id="IPR036953">
    <property type="entry name" value="GreA/GreB_C_sf"/>
</dbReference>
<organism evidence="2 3">
    <name type="scientific">candidate division WS6 bacterium OLB20</name>
    <dbReference type="NCBI Taxonomy" id="1617426"/>
    <lineage>
        <taxon>Bacteria</taxon>
        <taxon>Candidatus Dojkabacteria</taxon>
    </lineage>
</organism>
<reference evidence="2 3" key="1">
    <citation type="submission" date="2015-02" db="EMBL/GenBank/DDBJ databases">
        <title>Improved understanding of the partial-nitritation anammox process through 23 genomes representing the majority of the microbial community.</title>
        <authorList>
            <person name="Speth D.R."/>
            <person name="In T Zandt M."/>
            <person name="Guerrero Cruz S."/>
            <person name="Jetten M.S."/>
            <person name="Dutilh B.E."/>
        </authorList>
    </citation>
    <scope>NUCLEOTIDE SEQUENCE [LARGE SCALE GENOMIC DNA]</scope>
    <source>
        <strain evidence="2">OLB20</strain>
    </source>
</reference>
<dbReference type="FunFam" id="3.10.50.30:FF:000001">
    <property type="entry name" value="Transcription elongation factor GreA"/>
    <property type="match status" value="1"/>
</dbReference>
<sequence length="86" mass="8955">MIKNAEISKTTKGGGVSVGKTVTVENTETGVKQEFQIVGQSEADPAARKISLDSPIGAALKGKKEGDTVTVDLPVGEVEFRIVKIG</sequence>
<dbReference type="Proteomes" id="UP000070457">
    <property type="component" value="Unassembled WGS sequence"/>
</dbReference>